<evidence type="ECO:0000313" key="2">
    <source>
        <dbReference type="EMBL" id="KOS15356.1"/>
    </source>
</evidence>
<organism evidence="2 3">
    <name type="scientific">Malassezia pachydermatis</name>
    <dbReference type="NCBI Taxonomy" id="77020"/>
    <lineage>
        <taxon>Eukaryota</taxon>
        <taxon>Fungi</taxon>
        <taxon>Dikarya</taxon>
        <taxon>Basidiomycota</taxon>
        <taxon>Ustilaginomycotina</taxon>
        <taxon>Malasseziomycetes</taxon>
        <taxon>Malasseziales</taxon>
        <taxon>Malasseziaceae</taxon>
        <taxon>Malassezia</taxon>
    </lineage>
</organism>
<evidence type="ECO:0000256" key="1">
    <source>
        <dbReference type="SAM" id="MobiDB-lite"/>
    </source>
</evidence>
<dbReference type="EMBL" id="LGAV01000002">
    <property type="protein sequence ID" value="KOS15356.1"/>
    <property type="molecule type" value="Genomic_DNA"/>
</dbReference>
<dbReference type="OrthoDB" id="5319015at2759"/>
<dbReference type="GeneID" id="28728815"/>
<dbReference type="STRING" id="77020.A0A0M8MMA5"/>
<dbReference type="PANTHER" id="PTHR38644:SF1">
    <property type="entry name" value="EXPRESSED PROTEIN"/>
    <property type="match status" value="1"/>
</dbReference>
<comment type="caution">
    <text evidence="2">The sequence shown here is derived from an EMBL/GenBank/DDBJ whole genome shotgun (WGS) entry which is preliminary data.</text>
</comment>
<evidence type="ECO:0000313" key="3">
    <source>
        <dbReference type="Proteomes" id="UP000037751"/>
    </source>
</evidence>
<reference evidence="2 3" key="1">
    <citation type="submission" date="2015-07" db="EMBL/GenBank/DDBJ databases">
        <title>Draft Genome Sequence of Malassezia furfur CBS1878 and Malassezia pachydermatis CBS1879.</title>
        <authorList>
            <person name="Triana S."/>
            <person name="Ohm R."/>
            <person name="Gonzalez A."/>
            <person name="DeCock H."/>
            <person name="Restrepo S."/>
            <person name="Celis A."/>
        </authorList>
    </citation>
    <scope>NUCLEOTIDE SEQUENCE [LARGE SCALE GENOMIC DNA]</scope>
    <source>
        <strain evidence="2 3">CBS 1879</strain>
    </source>
</reference>
<name>A0A0M8MMA5_9BASI</name>
<keyword evidence="3" id="KW-1185">Reference proteome</keyword>
<dbReference type="VEuPathDB" id="FungiDB:Malapachy_2451"/>
<sequence>MLSRWTRSARSVVCTTSVLRPKLRSFSHTAPRPTSPALGSALEQLQSLFQPTSPWVTRLEHAKLAVTAPHPHRVAFVGPPDLTHRLVDVILQEPLDETVMRAIADRPRTPSTRIVFGADVPTAQDTWPSSSSHTLSLPLGWLRGMEVLEWTDLQRDTETYTALLACDAVYFVLDTGALERQEASAAQVLRLAELLSDKPDAMLLVNVDVAQAYGQTAAATWDLAVQTAIQHLPPHLLHRLQETHGMNDVRTPLPGVKFVSTRLAAQARSILPTDGFHEFTRQFQASRFAALHLMLTRHIPPALRAWYVAKTALESVTDAEQMETERLATADGFASVLQTHAKNDMQRVSQRIAPPADGSVHPKPTWQRSGDQSTSLRGLLADSRDAVQETLARSFPWWRLPWRADELRLSLSYVIGRSFGASEETRLAYEAGRLRDVARRQTDYTQEALDQMRQRDTRVAHREALADQTRLDAETLRNALHAFEDRQMGALLHAYCLSEPLVHRRQQLLAPGGPLDRMAMRAQKLVARTMLGLGATYSVCGLGAVAHSSPAVVTVPTTTLGTAIATSSWVPAWTWSSWLSIVEMAPSTAGATALLATALGAWYLQGQWSRLKRAFWRDWDRTAEAAEREQQQNAHDILQALVFGAPLQVSTQLHEQVQTRRLQQASRLSELNRLREKIQALPKPT</sequence>
<proteinExistence type="predicted"/>
<accession>A0A0M8MMA5</accession>
<dbReference type="AlphaFoldDB" id="A0A0M8MMA5"/>
<dbReference type="Proteomes" id="UP000037751">
    <property type="component" value="Unassembled WGS sequence"/>
</dbReference>
<feature type="region of interest" description="Disordered" evidence="1">
    <location>
        <begin position="353"/>
        <end position="374"/>
    </location>
</feature>
<gene>
    <name evidence="2" type="ORF">Malapachy_2451</name>
</gene>
<dbReference type="PANTHER" id="PTHR38644">
    <property type="entry name" value="EXPRESSED PROTEIN"/>
    <property type="match status" value="1"/>
</dbReference>
<dbReference type="RefSeq" id="XP_017992988.1">
    <property type="nucleotide sequence ID" value="XM_018136940.1"/>
</dbReference>
<protein>
    <submittedName>
        <fullName evidence="2">Uncharacterized protein</fullName>
    </submittedName>
</protein>